<sequence length="110" mass="12333">MNKDIQVDEAVIHSFHQMWDGFPGIARLINKKHVVLASNKTAEQKGFTEGIVCARVGAPESHKGCMANVMLKTQTAQLDRTAEDKVRGWIPVEGYEELFVHFTLAIPEKK</sequence>
<name>A0A0F7FB26_PAEDU</name>
<accession>A0A0F7FB26</accession>
<dbReference type="HOGENOM" id="CLU_164523_0_0_9"/>
<gene>
    <name evidence="1" type="ORF">VK70_15525</name>
</gene>
<evidence type="ECO:0000313" key="1">
    <source>
        <dbReference type="EMBL" id="AKG35810.1"/>
    </source>
</evidence>
<organism evidence="1 2">
    <name type="scientific">Paenibacillus durus ATCC 35681</name>
    <dbReference type="NCBI Taxonomy" id="1333534"/>
    <lineage>
        <taxon>Bacteria</taxon>
        <taxon>Bacillati</taxon>
        <taxon>Bacillota</taxon>
        <taxon>Bacilli</taxon>
        <taxon>Bacillales</taxon>
        <taxon>Paenibacillaceae</taxon>
        <taxon>Paenibacillus</taxon>
    </lineage>
</organism>
<protein>
    <submittedName>
        <fullName evidence="1">Uncharacterized protein</fullName>
    </submittedName>
</protein>
<dbReference type="EMBL" id="CP011114">
    <property type="protein sequence ID" value="AKG35810.1"/>
    <property type="molecule type" value="Genomic_DNA"/>
</dbReference>
<dbReference type="RefSeq" id="WP_036641082.1">
    <property type="nucleotide sequence ID" value="NZ_ASQQ01000438.1"/>
</dbReference>
<dbReference type="AlphaFoldDB" id="A0A0F7FB26"/>
<reference evidence="1 2" key="1">
    <citation type="submission" date="2015-03" db="EMBL/GenBank/DDBJ databases">
        <authorList>
            <person name="Abdul Halim M."/>
        </authorList>
    </citation>
    <scope>NUCLEOTIDE SEQUENCE [LARGE SCALE GENOMIC DNA]</scope>
    <source>
        <strain evidence="1 2">ATCC 35681</strain>
    </source>
</reference>
<dbReference type="OrthoDB" id="1665961at2"/>
<proteinExistence type="predicted"/>
<evidence type="ECO:0000313" key="2">
    <source>
        <dbReference type="Proteomes" id="UP000034189"/>
    </source>
</evidence>
<reference evidence="1 2" key="2">
    <citation type="journal article" date="2016" name="Genome Announc.">
        <title>Genome Sequence of a Gram-Positive Diazotroph, Paenibacillus durus Type Strain ATCC 35681.</title>
        <authorList>
            <person name="Halim M.A."/>
            <person name="Rahman A.Y."/>
            <person name="Sim K.S."/>
            <person name="Yam H.C."/>
            <person name="Rahim A.A."/>
            <person name="Ghazali A.H."/>
            <person name="Najimudin N."/>
        </authorList>
    </citation>
    <scope>NUCLEOTIDE SEQUENCE [LARGE SCALE GENOMIC DNA]</scope>
    <source>
        <strain evidence="1 2">ATCC 35681</strain>
    </source>
</reference>
<dbReference type="PATRIC" id="fig|1333534.5.peg.3421"/>
<dbReference type="Proteomes" id="UP000034189">
    <property type="component" value="Chromosome"/>
</dbReference>